<evidence type="ECO:0000313" key="1">
    <source>
        <dbReference type="EMBL" id="AHG28743.1"/>
    </source>
</evidence>
<protein>
    <submittedName>
        <fullName evidence="1">Uncharacterized protein</fullName>
    </submittedName>
</protein>
<name>W0LVU9_9BACT</name>
<keyword evidence="1" id="KW-0614">Plasmid</keyword>
<geneLocation type="plasmid" evidence="1">
    <name>AB-1119-LD</name>
</geneLocation>
<accession>W0LVU9</accession>
<sequence>MKKSYPCSINNTTYKINAFLIEALSIKVINKFFNKASSKEKAEVKKYIRNLTLENQELNTYLIETIIIKDLVDAKLKKELERLEI</sequence>
<dbReference type="RefSeq" id="WP_032072644.1">
    <property type="nucleotide sequence ID" value="NC_025153.1"/>
</dbReference>
<organism evidence="1">
    <name type="scientific">Aliarcobacter butzleri</name>
    <dbReference type="NCBI Taxonomy" id="28197"/>
    <lineage>
        <taxon>Bacteria</taxon>
        <taxon>Pseudomonadati</taxon>
        <taxon>Campylobacterota</taxon>
        <taxon>Epsilonproteobacteria</taxon>
        <taxon>Campylobacterales</taxon>
        <taxon>Arcobacteraceae</taxon>
        <taxon>Aliarcobacter</taxon>
    </lineage>
</organism>
<proteinExistence type="predicted"/>
<dbReference type="EMBL" id="KF740630">
    <property type="protein sequence ID" value="AHG28743.1"/>
    <property type="molecule type" value="Genomic_DNA"/>
</dbReference>
<reference evidence="1" key="1">
    <citation type="journal article" date="2014" name="PLoS ONE">
        <title>Presence and analysis of plasmids in human and animal associated arcobacter species.</title>
        <authorList>
            <person name="Douidah L."/>
            <person name="De Zutter L."/>
            <person name="Van Nieuwerburgh F."/>
            <person name="Deforce D."/>
            <person name="Ingmer H."/>
            <person name="Vandenberg O."/>
            <person name="Van den Abeele A.M."/>
            <person name="Houf K."/>
        </authorList>
    </citation>
    <scope>NUCLEOTIDE SEQUENCE</scope>
    <source>
        <strain evidence="1">AC1119</strain>
        <plasmid evidence="1">AB-1119-LD</plasmid>
    </source>
</reference>
<dbReference type="AlphaFoldDB" id="W0LVU9"/>